<dbReference type="EMBL" id="SOML01000001">
    <property type="protein sequence ID" value="TFD99129.1"/>
    <property type="molecule type" value="Genomic_DNA"/>
</dbReference>
<proteinExistence type="inferred from homology"/>
<dbReference type="AlphaFoldDB" id="A0A4Y8L8Z7"/>
<keyword evidence="4 7" id="KW-1133">Transmembrane helix</keyword>
<feature type="transmembrane region" description="Helical" evidence="7">
    <location>
        <begin position="243"/>
        <end position="265"/>
    </location>
</feature>
<evidence type="ECO:0000256" key="3">
    <source>
        <dbReference type="ARBA" id="ARBA00022692"/>
    </source>
</evidence>
<evidence type="ECO:0000256" key="5">
    <source>
        <dbReference type="ARBA" id="ARBA00023136"/>
    </source>
</evidence>
<keyword evidence="5 7" id="KW-0472">Membrane</keyword>
<dbReference type="RefSeq" id="WP_026627616.1">
    <property type="nucleotide sequence ID" value="NZ_AP028867.1"/>
</dbReference>
<feature type="transmembrane region" description="Helical" evidence="7">
    <location>
        <begin position="131"/>
        <end position="150"/>
    </location>
</feature>
<dbReference type="Proteomes" id="UP000297861">
    <property type="component" value="Unassembled WGS sequence"/>
</dbReference>
<protein>
    <submittedName>
        <fullName evidence="9">Threonine/serine exporter</fullName>
    </submittedName>
</protein>
<evidence type="ECO:0000313" key="9">
    <source>
        <dbReference type="EMBL" id="TFD99129.1"/>
    </source>
</evidence>
<keyword evidence="10" id="KW-1185">Reference proteome</keyword>
<sequence length="270" mass="29256">MSDKQSEINRSGDGITAKRFADLILDIGTFLLASGAHSGRVNSNIKRIALTWGFNVNLHPSFKGLLVTVQNTRDEHDSITLFKESPAHVVHLEVLTRVSHLSWKVYEQGLTIDETEQAFCEIKEMPHYNPWLVSLVVGFSCAGLCLFAMGDWLNAIVVWLAAFVGSLIRFKVAAMNFNSMISIGLAAFVTTIITGLGSINGIGGHPEAAMATAVLYLIPGVPLINSVIDLIEGYLTSAVNRCLFAGFILLCIAAGMMLSITLLGIDNFNL</sequence>
<feature type="transmembrane region" description="Helical" evidence="7">
    <location>
        <begin position="181"/>
        <end position="202"/>
    </location>
</feature>
<organism evidence="9 10">
    <name type="scientific">Dysgonomonas capnocytophagoides</name>
    <dbReference type="NCBI Taxonomy" id="45254"/>
    <lineage>
        <taxon>Bacteria</taxon>
        <taxon>Pseudomonadati</taxon>
        <taxon>Bacteroidota</taxon>
        <taxon>Bacteroidia</taxon>
        <taxon>Bacteroidales</taxon>
        <taxon>Dysgonomonadaceae</taxon>
        <taxon>Dysgonomonas</taxon>
    </lineage>
</organism>
<evidence type="ECO:0000256" key="4">
    <source>
        <dbReference type="ARBA" id="ARBA00022989"/>
    </source>
</evidence>
<keyword evidence="2" id="KW-1003">Cell membrane</keyword>
<comment type="subcellular location">
    <subcellularLocation>
        <location evidence="1">Cell membrane</location>
        <topology evidence="1">Multi-pass membrane protein</topology>
    </subcellularLocation>
</comment>
<gene>
    <name evidence="9" type="ORF">E2605_03370</name>
</gene>
<evidence type="ECO:0000259" key="8">
    <source>
        <dbReference type="Pfam" id="PF06738"/>
    </source>
</evidence>
<feature type="transmembrane region" description="Helical" evidence="7">
    <location>
        <begin position="208"/>
        <end position="231"/>
    </location>
</feature>
<comment type="similarity">
    <text evidence="6">Belongs to the ThrE exporter (TC 2.A.79) family.</text>
</comment>
<dbReference type="GO" id="GO:0005886">
    <property type="term" value="C:plasma membrane"/>
    <property type="evidence" value="ECO:0007669"/>
    <property type="project" value="UniProtKB-SubCell"/>
</dbReference>
<feature type="transmembrane region" description="Helical" evidence="7">
    <location>
        <begin position="156"/>
        <end position="174"/>
    </location>
</feature>
<dbReference type="STRING" id="1121485.GCA_000426485_00315"/>
<dbReference type="OrthoDB" id="9813917at2"/>
<dbReference type="PANTHER" id="PTHR34390:SF2">
    <property type="entry name" value="SUCCINATE TRANSPORTER SUBUNIT YJJP-RELATED"/>
    <property type="match status" value="1"/>
</dbReference>
<evidence type="ECO:0000256" key="2">
    <source>
        <dbReference type="ARBA" id="ARBA00022475"/>
    </source>
</evidence>
<name>A0A4Y8L8Z7_9BACT</name>
<evidence type="ECO:0000256" key="7">
    <source>
        <dbReference type="SAM" id="Phobius"/>
    </source>
</evidence>
<keyword evidence="3 7" id="KW-0812">Transmembrane</keyword>
<evidence type="ECO:0000313" key="10">
    <source>
        <dbReference type="Proteomes" id="UP000297861"/>
    </source>
</evidence>
<dbReference type="GO" id="GO:0022857">
    <property type="term" value="F:transmembrane transporter activity"/>
    <property type="evidence" value="ECO:0007669"/>
    <property type="project" value="InterPro"/>
</dbReference>
<comment type="caution">
    <text evidence="9">The sequence shown here is derived from an EMBL/GenBank/DDBJ whole genome shotgun (WGS) entry which is preliminary data.</text>
</comment>
<dbReference type="Pfam" id="PF06738">
    <property type="entry name" value="ThrE"/>
    <property type="match status" value="1"/>
</dbReference>
<dbReference type="PANTHER" id="PTHR34390">
    <property type="entry name" value="UPF0442 PROTEIN YJJB-RELATED"/>
    <property type="match status" value="1"/>
</dbReference>
<reference evidence="9 10" key="1">
    <citation type="submission" date="2019-03" db="EMBL/GenBank/DDBJ databases">
        <title>San Antonio Military Medical Center submission to MRSN (WRAIR), pending publication.</title>
        <authorList>
            <person name="Blyth D.M."/>
            <person name="Mccarthy S.L."/>
            <person name="Schall S.E."/>
            <person name="Stam J.A."/>
            <person name="Ong A.C."/>
            <person name="Mcgann P.T."/>
        </authorList>
    </citation>
    <scope>NUCLEOTIDE SEQUENCE [LARGE SCALE GENOMIC DNA]</scope>
    <source>
        <strain evidence="9 10">MRSN571793</strain>
    </source>
</reference>
<evidence type="ECO:0000256" key="6">
    <source>
        <dbReference type="ARBA" id="ARBA00034125"/>
    </source>
</evidence>
<dbReference type="InterPro" id="IPR010619">
    <property type="entry name" value="ThrE-like_N"/>
</dbReference>
<evidence type="ECO:0000256" key="1">
    <source>
        <dbReference type="ARBA" id="ARBA00004651"/>
    </source>
</evidence>
<feature type="domain" description="Threonine/serine exporter-like N-terminal" evidence="8">
    <location>
        <begin position="22"/>
        <end position="262"/>
    </location>
</feature>
<dbReference type="GO" id="GO:0015744">
    <property type="term" value="P:succinate transport"/>
    <property type="evidence" value="ECO:0007669"/>
    <property type="project" value="TreeGrafter"/>
</dbReference>
<dbReference type="InterPro" id="IPR050539">
    <property type="entry name" value="ThrE_Dicarb/AminoAcid_Exp"/>
</dbReference>
<accession>A0A4Y8L8Z7</accession>